<evidence type="ECO:0000256" key="7">
    <source>
        <dbReference type="ARBA" id="ARBA00022777"/>
    </source>
</evidence>
<reference evidence="14" key="1">
    <citation type="submission" date="2015-03" db="EMBL/GenBank/DDBJ databases">
        <title>A transcriptome of Araucaria cunninghamii, an australian fine timber species.</title>
        <authorList>
            <person name="Jing Yi C.J.Y."/>
            <person name="Yin San L.Y.S."/>
            <person name="Abdul Karim S.S."/>
            <person name="Wan Azmi N.N."/>
            <person name="Hercus R.R."/>
            <person name="Croft L.L."/>
        </authorList>
    </citation>
    <scope>NUCLEOTIDE SEQUENCE</scope>
    <source>
        <strain evidence="14">MI0301</strain>
        <tissue evidence="14">Leaf</tissue>
    </source>
</reference>
<proteinExistence type="inferred from homology"/>
<evidence type="ECO:0000259" key="13">
    <source>
        <dbReference type="Pfam" id="PF00288"/>
    </source>
</evidence>
<dbReference type="PANTHER" id="PTHR31814:SF2">
    <property type="entry name" value="PHOSPHOMEVALONATE KINASE"/>
    <property type="match status" value="1"/>
</dbReference>
<accession>A0A0D6QV26</accession>
<dbReference type="GO" id="GO:0019287">
    <property type="term" value="P:isopentenyl diphosphate biosynthetic process, mevalonate pathway"/>
    <property type="evidence" value="ECO:0007669"/>
    <property type="project" value="UniProtKB-UniPathway"/>
</dbReference>
<organism evidence="14">
    <name type="scientific">Araucaria cunninghamii</name>
    <name type="common">Hoop pine</name>
    <name type="synonym">Moreton Bay pine</name>
    <dbReference type="NCBI Taxonomy" id="56994"/>
    <lineage>
        <taxon>Eukaryota</taxon>
        <taxon>Viridiplantae</taxon>
        <taxon>Streptophyta</taxon>
        <taxon>Embryophyta</taxon>
        <taxon>Tracheophyta</taxon>
        <taxon>Spermatophyta</taxon>
        <taxon>Pinopsida</taxon>
        <taxon>Pinidae</taxon>
        <taxon>Conifers II</taxon>
        <taxon>Araucariales</taxon>
        <taxon>Araucariaceae</taxon>
        <taxon>Araucaria</taxon>
    </lineage>
</organism>
<dbReference type="Gene3D" id="3.30.230.10">
    <property type="match status" value="1"/>
</dbReference>
<dbReference type="GO" id="GO:0004631">
    <property type="term" value="F:phosphomevalonate kinase activity"/>
    <property type="evidence" value="ECO:0007669"/>
    <property type="project" value="UniProtKB-EC"/>
</dbReference>
<evidence type="ECO:0000256" key="10">
    <source>
        <dbReference type="ARBA" id="ARBA00023098"/>
    </source>
</evidence>
<dbReference type="EMBL" id="GCKF01043744">
    <property type="protein sequence ID" value="JAG94389.1"/>
    <property type="molecule type" value="Transcribed_RNA"/>
</dbReference>
<keyword evidence="12" id="KW-0175">Coiled coil</keyword>
<dbReference type="GO" id="GO:0005777">
    <property type="term" value="C:peroxisome"/>
    <property type="evidence" value="ECO:0007669"/>
    <property type="project" value="TreeGrafter"/>
</dbReference>
<protein>
    <recommendedName>
        <fullName evidence="3">phosphomevalonate kinase</fullName>
        <ecNumber evidence="3">2.7.4.2</ecNumber>
    </recommendedName>
</protein>
<dbReference type="InterPro" id="IPR035102">
    <property type="entry name" value="Phosphomevalonate_kinase"/>
</dbReference>
<evidence type="ECO:0000256" key="12">
    <source>
        <dbReference type="SAM" id="Coils"/>
    </source>
</evidence>
<evidence type="ECO:0000256" key="8">
    <source>
        <dbReference type="ARBA" id="ARBA00022840"/>
    </source>
</evidence>
<evidence type="ECO:0000256" key="5">
    <source>
        <dbReference type="ARBA" id="ARBA00022679"/>
    </source>
</evidence>
<dbReference type="GO" id="GO:0010142">
    <property type="term" value="P:farnesyl diphosphate biosynthetic process, mevalonate pathway"/>
    <property type="evidence" value="ECO:0007669"/>
    <property type="project" value="TreeGrafter"/>
</dbReference>
<keyword evidence="6" id="KW-0547">Nucleotide-binding</keyword>
<dbReference type="InterPro" id="IPR014721">
    <property type="entry name" value="Ribsml_uS5_D2-typ_fold_subgr"/>
</dbReference>
<dbReference type="GO" id="GO:0006694">
    <property type="term" value="P:steroid biosynthetic process"/>
    <property type="evidence" value="ECO:0007669"/>
    <property type="project" value="UniProtKB-KW"/>
</dbReference>
<dbReference type="Pfam" id="PF00288">
    <property type="entry name" value="GHMP_kinases_N"/>
    <property type="match status" value="1"/>
</dbReference>
<feature type="domain" description="GHMP kinase N-terminal" evidence="13">
    <location>
        <begin position="189"/>
        <end position="262"/>
    </location>
</feature>
<comment type="similarity">
    <text evidence="2">Belongs to the GHMP kinase family. Mevalonate kinase subfamily.</text>
</comment>
<evidence type="ECO:0000256" key="11">
    <source>
        <dbReference type="ARBA" id="ARBA00023221"/>
    </source>
</evidence>
<keyword evidence="9" id="KW-0752">Steroid biosynthesis</keyword>
<evidence type="ECO:0000256" key="6">
    <source>
        <dbReference type="ARBA" id="ARBA00022741"/>
    </source>
</evidence>
<evidence type="ECO:0000256" key="1">
    <source>
        <dbReference type="ARBA" id="ARBA00005017"/>
    </source>
</evidence>
<dbReference type="PIRSF" id="PIRSF017288">
    <property type="entry name" value="PMK_GHMP_euk"/>
    <property type="match status" value="1"/>
</dbReference>
<keyword evidence="5" id="KW-0808">Transferase</keyword>
<dbReference type="GO" id="GO:0005524">
    <property type="term" value="F:ATP binding"/>
    <property type="evidence" value="ECO:0007669"/>
    <property type="project" value="UniProtKB-KW"/>
</dbReference>
<name>A0A0D6QV26_ARACU</name>
<evidence type="ECO:0000256" key="9">
    <source>
        <dbReference type="ARBA" id="ARBA00022955"/>
    </source>
</evidence>
<evidence type="ECO:0000256" key="2">
    <source>
        <dbReference type="ARBA" id="ARBA00006495"/>
    </source>
</evidence>
<dbReference type="InterPro" id="IPR016005">
    <property type="entry name" value="Erg8"/>
</dbReference>
<evidence type="ECO:0000256" key="3">
    <source>
        <dbReference type="ARBA" id="ARBA00012958"/>
    </source>
</evidence>
<dbReference type="UniPathway" id="UPA00057">
    <property type="reaction ID" value="UER00099"/>
</dbReference>
<evidence type="ECO:0000313" key="14">
    <source>
        <dbReference type="EMBL" id="JAG94389.1"/>
    </source>
</evidence>
<dbReference type="InterPro" id="IPR006204">
    <property type="entry name" value="GHMP_kinase_N_dom"/>
</dbReference>
<keyword evidence="11" id="KW-0753">Steroid metabolism</keyword>
<dbReference type="SUPFAM" id="SSF54211">
    <property type="entry name" value="Ribosomal protein S5 domain 2-like"/>
    <property type="match status" value="1"/>
</dbReference>
<dbReference type="InterPro" id="IPR020568">
    <property type="entry name" value="Ribosomal_Su5_D2-typ_SF"/>
</dbReference>
<dbReference type="PANTHER" id="PTHR31814">
    <property type="match status" value="1"/>
</dbReference>
<feature type="coiled-coil region" evidence="12">
    <location>
        <begin position="354"/>
        <end position="388"/>
    </location>
</feature>
<keyword evidence="4" id="KW-0444">Lipid biosynthesis</keyword>
<dbReference type="InterPro" id="IPR036554">
    <property type="entry name" value="GHMP_kinase_C_sf"/>
</dbReference>
<dbReference type="EC" id="2.7.4.2" evidence="3"/>
<keyword evidence="8" id="KW-0067">ATP-binding</keyword>
<dbReference type="Gene3D" id="3.30.70.890">
    <property type="entry name" value="GHMP kinase, C-terminal domain"/>
    <property type="match status" value="1"/>
</dbReference>
<dbReference type="AlphaFoldDB" id="A0A0D6QV26"/>
<evidence type="ECO:0000256" key="4">
    <source>
        <dbReference type="ARBA" id="ARBA00022516"/>
    </source>
</evidence>
<comment type="pathway">
    <text evidence="1">Isoprenoid biosynthesis; isopentenyl diphosphate biosynthesis via mevalonate pathway; isopentenyl diphosphate from (R)-mevalonate: step 2/3.</text>
</comment>
<keyword evidence="7" id="KW-0418">Kinase</keyword>
<dbReference type="NCBIfam" id="TIGR01219">
    <property type="entry name" value="Pmev_kin_ERG8"/>
    <property type="match status" value="1"/>
</dbReference>
<sequence length="520" mass="56586">MAVITSAPGKVLITGAYLVLEKPNPGIVLSTTARFYAIVKPLRSSIDSRSWAWLWTDVKLMSPQLSKEEVYKLSLKTLSLQNISSSSGNGNPFAEQAVQFAVQAAKAAFVDNNHRQEMLQKLLLQGLDITILGSNDFYSYRKQIDARGLPLTSETLSLLPAFSSINVNTNNADKSHPSSKVTCAPELAKTGLGSSAAMTTAVVAALLQYLGVVNVPTRSDKNHTDNIMNANLDLVHVVSQTAHCVAQGKIGSGFDVSAAVYGSQRYVRFSPEILSLAQASRQSKAILQDMTEILNSTWDNERIEYALPPFMALLVGEPGYGGSCTPSMVGAVQSWRKRDPQNSQVIWKKLAEANAAVERELLLLKHMAQEQEKNYRNVVENCSKLLAEKWMDYHKDDLNHHAIVKALLAARQAMLEVRNLLRQIGEAAGVPIEPESQTHILDMTMGMEGVLLAGVPGAGGFDAIFAITLGSTSRDCVAHKWSSNGVLPLLVTEDPRGVTLEDGDPREIAIASRIHSINLE</sequence>
<keyword evidence="10" id="KW-0443">Lipid metabolism</keyword>